<evidence type="ECO:0000256" key="1">
    <source>
        <dbReference type="ARBA" id="ARBA00004442"/>
    </source>
</evidence>
<dbReference type="Pfam" id="PF07980">
    <property type="entry name" value="SusD_RagB"/>
    <property type="match status" value="1"/>
</dbReference>
<comment type="subcellular location">
    <subcellularLocation>
        <location evidence="1">Cell outer membrane</location>
    </subcellularLocation>
</comment>
<evidence type="ECO:0000256" key="3">
    <source>
        <dbReference type="ARBA" id="ARBA00022729"/>
    </source>
</evidence>
<keyword evidence="4" id="KW-0472">Membrane</keyword>
<evidence type="ECO:0000256" key="2">
    <source>
        <dbReference type="ARBA" id="ARBA00006275"/>
    </source>
</evidence>
<dbReference type="STRING" id="385682.SAMN05444380_11663"/>
<protein>
    <submittedName>
        <fullName evidence="8">Starch-binding associating with outer membrane</fullName>
    </submittedName>
</protein>
<evidence type="ECO:0000313" key="9">
    <source>
        <dbReference type="Proteomes" id="UP000181976"/>
    </source>
</evidence>
<evidence type="ECO:0000259" key="6">
    <source>
        <dbReference type="Pfam" id="PF07980"/>
    </source>
</evidence>
<proteinExistence type="inferred from homology"/>
<comment type="similarity">
    <text evidence="2">Belongs to the SusD family.</text>
</comment>
<dbReference type="InParanoid" id="A0A1I2CM22"/>
<dbReference type="OrthoDB" id="1031584at2"/>
<sequence>MKYYKILFICVTLLNLWSCDDDFLDKQPIDDMTDGNYWTSEANVRTFSLGFYEHFFTGYGSGWTWGSYFSGQSLNDDFAPSNPPQWTKNVPTSGGGWSFTYVRKANLFLDRIQQVPLDEEAMNHWMGVARFFRGLEYARLVQKFGDVPWFDRVPEPEDKDYLYKPRDSRTYVMEKVLEDFQFAAENVRDEDGEPGLVVNRAVVLAFMSRVMLWEGTFQKYHEVPDANVQKLLEAAKWAANEVMTKFNYQVAPDYHAMFSSLDLAGNPEMILYRSYVEGVLTHSLLSYVNQEAQTGASKDLIESYLCSDGLPVSLSSVYQGDKGIHNVMANRDPRMYDTFVEDTLRINGVVSNYSTTGYACDKFLNYDIKDDPIATNAYNPTDAPVIRYGEVLLNYAEACAELGTLTQEDLDRSINLLRGRYENGLPDLQIIGGQPAVNDVVYDDPERDPEVPAMLWEIRRERRIELVFEGQRLSDLKRWKKLEYTDTKENTDINRGAYIRVEDFPGMKNVTLEGDDEGYIIPAVAEETQRPFTDPRVYLDPLPLDQITLYEDNGYTLEQNPGWDEVE</sequence>
<dbReference type="AlphaFoldDB" id="A0A1I2CM22"/>
<dbReference type="SUPFAM" id="SSF48452">
    <property type="entry name" value="TPR-like"/>
    <property type="match status" value="1"/>
</dbReference>
<feature type="domain" description="SusD-like N-terminal" evidence="7">
    <location>
        <begin position="96"/>
        <end position="212"/>
    </location>
</feature>
<evidence type="ECO:0000256" key="4">
    <source>
        <dbReference type="ARBA" id="ARBA00023136"/>
    </source>
</evidence>
<dbReference type="Pfam" id="PF14322">
    <property type="entry name" value="SusD-like_3"/>
    <property type="match status" value="1"/>
</dbReference>
<keyword evidence="5" id="KW-0998">Cell outer membrane</keyword>
<dbReference type="Proteomes" id="UP000181976">
    <property type="component" value="Unassembled WGS sequence"/>
</dbReference>
<reference evidence="8 9" key="1">
    <citation type="submission" date="2016-10" db="EMBL/GenBank/DDBJ databases">
        <authorList>
            <person name="de Groot N.N."/>
        </authorList>
    </citation>
    <scope>NUCLEOTIDE SEQUENCE [LARGE SCALE GENOMIC DNA]</scope>
    <source>
        <strain evidence="8 9">DSM 19012</strain>
    </source>
</reference>
<keyword evidence="3" id="KW-0732">Signal</keyword>
<evidence type="ECO:0000259" key="7">
    <source>
        <dbReference type="Pfam" id="PF14322"/>
    </source>
</evidence>
<organism evidence="8 9">
    <name type="scientific">Thermophagus xiamenensis</name>
    <dbReference type="NCBI Taxonomy" id="385682"/>
    <lineage>
        <taxon>Bacteria</taxon>
        <taxon>Pseudomonadati</taxon>
        <taxon>Bacteroidota</taxon>
        <taxon>Bacteroidia</taxon>
        <taxon>Marinilabiliales</taxon>
        <taxon>Marinilabiliaceae</taxon>
        <taxon>Thermophagus</taxon>
    </lineage>
</organism>
<evidence type="ECO:0000313" key="8">
    <source>
        <dbReference type="EMBL" id="SFE69341.1"/>
    </source>
</evidence>
<dbReference type="InterPro" id="IPR011990">
    <property type="entry name" value="TPR-like_helical_dom_sf"/>
</dbReference>
<keyword evidence="9" id="KW-1185">Reference proteome</keyword>
<gene>
    <name evidence="8" type="ORF">SAMN05444380_11663</name>
</gene>
<dbReference type="EMBL" id="FONA01000016">
    <property type="protein sequence ID" value="SFE69341.1"/>
    <property type="molecule type" value="Genomic_DNA"/>
</dbReference>
<dbReference type="Gene3D" id="1.25.40.390">
    <property type="match status" value="1"/>
</dbReference>
<dbReference type="eggNOG" id="COG0457">
    <property type="taxonomic scope" value="Bacteria"/>
</dbReference>
<dbReference type="InterPro" id="IPR012944">
    <property type="entry name" value="SusD_RagB_dom"/>
</dbReference>
<name>A0A1I2CM22_9BACT</name>
<dbReference type="InterPro" id="IPR033985">
    <property type="entry name" value="SusD-like_N"/>
</dbReference>
<dbReference type="GO" id="GO:0009279">
    <property type="term" value="C:cell outer membrane"/>
    <property type="evidence" value="ECO:0007669"/>
    <property type="project" value="UniProtKB-SubCell"/>
</dbReference>
<evidence type="ECO:0000256" key="5">
    <source>
        <dbReference type="ARBA" id="ARBA00023237"/>
    </source>
</evidence>
<feature type="domain" description="RagB/SusD" evidence="6">
    <location>
        <begin position="295"/>
        <end position="563"/>
    </location>
</feature>
<accession>A0A1I2CM22</accession>
<dbReference type="RefSeq" id="WP_010527577.1">
    <property type="nucleotide sequence ID" value="NZ_AFSL01000055.1"/>
</dbReference>